<comment type="caution">
    <text evidence="2">The sequence shown here is derived from an EMBL/GenBank/DDBJ whole genome shotgun (WGS) entry which is preliminary data.</text>
</comment>
<feature type="signal peptide" evidence="1">
    <location>
        <begin position="1"/>
        <end position="26"/>
    </location>
</feature>
<proteinExistence type="predicted"/>
<dbReference type="EMBL" id="STGY01000054">
    <property type="protein sequence ID" value="THV40923.1"/>
    <property type="molecule type" value="Genomic_DNA"/>
</dbReference>
<evidence type="ECO:0000313" key="3">
    <source>
        <dbReference type="Proteomes" id="UP000308760"/>
    </source>
</evidence>
<evidence type="ECO:0000313" key="2">
    <source>
        <dbReference type="EMBL" id="THV40923.1"/>
    </source>
</evidence>
<organism evidence="2 3">
    <name type="scientific">Glycomyces buryatensis</name>
    <dbReference type="NCBI Taxonomy" id="2570927"/>
    <lineage>
        <taxon>Bacteria</taxon>
        <taxon>Bacillati</taxon>
        <taxon>Actinomycetota</taxon>
        <taxon>Actinomycetes</taxon>
        <taxon>Glycomycetales</taxon>
        <taxon>Glycomycetaceae</taxon>
        <taxon>Glycomyces</taxon>
    </lineage>
</organism>
<dbReference type="PANTHER" id="PTHR43649:SF32">
    <property type="entry name" value="SUGAR BINDING SECRETED PROTEIN"/>
    <property type="match status" value="1"/>
</dbReference>
<dbReference type="InterPro" id="IPR006059">
    <property type="entry name" value="SBP"/>
</dbReference>
<name>A0A4S8Q918_9ACTN</name>
<feature type="chain" id="PRO_5038731209" evidence="1">
    <location>
        <begin position="27"/>
        <end position="445"/>
    </location>
</feature>
<keyword evidence="3" id="KW-1185">Reference proteome</keyword>
<dbReference type="RefSeq" id="WP_136535119.1">
    <property type="nucleotide sequence ID" value="NZ_STGY01000054.1"/>
</dbReference>
<protein>
    <submittedName>
        <fullName evidence="2">Extracellular solute-binding protein</fullName>
    </submittedName>
</protein>
<keyword evidence="1" id="KW-0732">Signal</keyword>
<dbReference type="PROSITE" id="PS51257">
    <property type="entry name" value="PROKAR_LIPOPROTEIN"/>
    <property type="match status" value="1"/>
</dbReference>
<reference evidence="2 3" key="2">
    <citation type="submission" date="2019-05" db="EMBL/GenBank/DDBJ databases">
        <title>Glycomyces buryatensis sp. nov.</title>
        <authorList>
            <person name="Nikitina E."/>
        </authorList>
    </citation>
    <scope>NUCLEOTIDE SEQUENCE [LARGE SCALE GENOMIC DNA]</scope>
    <source>
        <strain evidence="2 3">18</strain>
    </source>
</reference>
<dbReference type="SUPFAM" id="SSF53850">
    <property type="entry name" value="Periplasmic binding protein-like II"/>
    <property type="match status" value="1"/>
</dbReference>
<sequence>MQILSRHRMKVALAAAAAGSIALTSACSGGGDDDGMTEDGKIQLTVSLFGTFGYTEAELESAYEAEHENVDVVFEGDGANWDTEVRPALDTALDTGSGAGDVVGVEEQAAVELFSNSAVWTDLSALGHDDKAENYVDWKWDIGHNPDGNLVGFGTDVGGMGMCYRTDLFEEAGLPTDRAEVAAAWADWDGFQDVAQTFVDSGIEASFLDGPTQLQNMILGQTAGAGDGELYVDAEGNLTLDSAATTTAVQTVLDLHEIGAIGPYVSWSEEWIAAQAQGGYAVMPCPGWMTGVIETNSGEENAGKWDMAAAPGVAGNWGGAWLGVPASSPHPEEAAELAAWLTAPEQQVKVFEAVGNFPSSPAAQADPAVADATNPYFSDAPTGQIIGASVQDFPALEYGTLHTPVKGAVEGVLNGLIDGTYSADDVWDAMQSEAENAVELSGGGL</sequence>
<reference evidence="3" key="1">
    <citation type="submission" date="2019-04" db="EMBL/GenBank/DDBJ databases">
        <title>Nocardioides xinjiangensis sp. nov.</title>
        <authorList>
            <person name="Liu S."/>
        </authorList>
    </citation>
    <scope>NUCLEOTIDE SEQUENCE [LARGE SCALE GENOMIC DNA]</scope>
    <source>
        <strain evidence="3">18</strain>
    </source>
</reference>
<accession>A0A4S8Q918</accession>
<dbReference type="OrthoDB" id="3226017at2"/>
<gene>
    <name evidence="2" type="ORF">FAB82_13825</name>
</gene>
<evidence type="ECO:0000256" key="1">
    <source>
        <dbReference type="SAM" id="SignalP"/>
    </source>
</evidence>
<dbReference type="PANTHER" id="PTHR43649">
    <property type="entry name" value="ARABINOSE-BINDING PROTEIN-RELATED"/>
    <property type="match status" value="1"/>
</dbReference>
<dbReference type="InterPro" id="IPR050490">
    <property type="entry name" value="Bact_solute-bd_prot1"/>
</dbReference>
<dbReference type="AlphaFoldDB" id="A0A4S8Q918"/>
<dbReference type="Pfam" id="PF13416">
    <property type="entry name" value="SBP_bac_8"/>
    <property type="match status" value="1"/>
</dbReference>
<dbReference type="Proteomes" id="UP000308760">
    <property type="component" value="Unassembled WGS sequence"/>
</dbReference>
<dbReference type="Gene3D" id="3.40.190.10">
    <property type="entry name" value="Periplasmic binding protein-like II"/>
    <property type="match status" value="1"/>
</dbReference>